<organism evidence="1 2">
    <name type="scientific">Stephanodiscus triporus</name>
    <dbReference type="NCBI Taxonomy" id="2934178"/>
    <lineage>
        <taxon>Eukaryota</taxon>
        <taxon>Sar</taxon>
        <taxon>Stramenopiles</taxon>
        <taxon>Ochrophyta</taxon>
        <taxon>Bacillariophyta</taxon>
        <taxon>Coscinodiscophyceae</taxon>
        <taxon>Thalassiosirophycidae</taxon>
        <taxon>Stephanodiscales</taxon>
        <taxon>Stephanodiscaceae</taxon>
        <taxon>Stephanodiscus</taxon>
    </lineage>
</organism>
<dbReference type="EMBL" id="JALLAZ020000669">
    <property type="protein sequence ID" value="KAL3789725.1"/>
    <property type="molecule type" value="Genomic_DNA"/>
</dbReference>
<keyword evidence="2" id="KW-1185">Reference proteome</keyword>
<reference evidence="1 2" key="1">
    <citation type="submission" date="2024-10" db="EMBL/GenBank/DDBJ databases">
        <title>Updated reference genomes for cyclostephanoid diatoms.</title>
        <authorList>
            <person name="Roberts W.R."/>
            <person name="Alverson A.J."/>
        </authorList>
    </citation>
    <scope>NUCLEOTIDE SEQUENCE [LARGE SCALE GENOMIC DNA]</scope>
    <source>
        <strain evidence="1 2">AJA276-08</strain>
    </source>
</reference>
<dbReference type="AlphaFoldDB" id="A0ABD3PP30"/>
<dbReference type="Proteomes" id="UP001530315">
    <property type="component" value="Unassembled WGS sequence"/>
</dbReference>
<evidence type="ECO:0000313" key="2">
    <source>
        <dbReference type="Proteomes" id="UP001530315"/>
    </source>
</evidence>
<evidence type="ECO:0000313" key="1">
    <source>
        <dbReference type="EMBL" id="KAL3789725.1"/>
    </source>
</evidence>
<comment type="caution">
    <text evidence="1">The sequence shown here is derived from an EMBL/GenBank/DDBJ whole genome shotgun (WGS) entry which is preliminary data.</text>
</comment>
<sequence>MAPIETSSGKVRVEEVGGGLDLLSPQRLTYSDAFYPSSMVDTNWKVQRIVTSVEGDLGQAALAWKLLGGSDDRAFTSKSTEVYEAIFIAPPETMKDAYYEYDGKLLQAAILDRGYELSSRTGLARDDVHWDDKGDSLEYARNNDAVNIKIVQRKNELPTDSGFGSDEVYRILSSAGGVFGGASIYRAVRLRRRFRRGYDDVTGKRILDCIEIATTHRVLDGIAGMEFPTSTVKTRMRYTQV</sequence>
<proteinExistence type="predicted"/>
<gene>
    <name evidence="1" type="ORF">ACHAW5_009986</name>
</gene>
<protein>
    <submittedName>
        <fullName evidence="1">Uncharacterized protein</fullName>
    </submittedName>
</protein>
<name>A0ABD3PP30_9STRA</name>
<accession>A0ABD3PP30</accession>